<reference evidence="1 2" key="1">
    <citation type="submission" date="2016-03" db="EMBL/GenBank/DDBJ databases">
        <title>The draft genome sequence of Fonsecaea nubica causative agent of cutaneous subcutaneous infection in human host.</title>
        <authorList>
            <person name="Costa F."/>
            <person name="Sybren D.H."/>
            <person name="Raittz R.T."/>
            <person name="Weiss V.A."/>
            <person name="Leao A.C."/>
            <person name="Gomes R."/>
            <person name="De Souza E.M."/>
            <person name="Pedrosa F.O."/>
            <person name="Steffens M.B."/>
            <person name="Bombassaro A."/>
            <person name="Tadra-Sfeir M.Z."/>
            <person name="Moreno L.F."/>
            <person name="Najafzadeh M.J."/>
            <person name="Felipe M.S."/>
            <person name="Teixeira M."/>
            <person name="Sun J."/>
            <person name="Xi L."/>
            <person name="Castro M.A."/>
            <person name="Vicente V.A."/>
        </authorList>
    </citation>
    <scope>NUCLEOTIDE SEQUENCE [LARGE SCALE GENOMIC DNA]</scope>
    <source>
        <strain evidence="1 2">CBS 269.64</strain>
    </source>
</reference>
<dbReference type="AlphaFoldDB" id="A0A178D0J0"/>
<dbReference type="Proteomes" id="UP000185904">
    <property type="component" value="Unassembled WGS sequence"/>
</dbReference>
<dbReference type="EMBL" id="LVCJ01000035">
    <property type="protein sequence ID" value="OAL34934.1"/>
    <property type="molecule type" value="Genomic_DNA"/>
</dbReference>
<dbReference type="GeneID" id="34589310"/>
<sequence length="100" mass="11568">MPTSVYQVSQRQAFNIRKLAFGVSLLDELCSMLVRHEVFMRKLASHDFVDHASKFENVGIRFSTTDAATFKVNYLEPIMYQDGILRPDIAVYYPPFVYVL</sequence>
<proteinExistence type="predicted"/>
<keyword evidence="2" id="KW-1185">Reference proteome</keyword>
<protein>
    <submittedName>
        <fullName evidence="1">Uncharacterized protein</fullName>
    </submittedName>
</protein>
<accession>A0A178D0J0</accession>
<gene>
    <name evidence="1" type="ORF">AYO20_05895</name>
</gene>
<evidence type="ECO:0000313" key="2">
    <source>
        <dbReference type="Proteomes" id="UP000185904"/>
    </source>
</evidence>
<name>A0A178D0J0_9EURO</name>
<comment type="caution">
    <text evidence="1">The sequence shown here is derived from an EMBL/GenBank/DDBJ whole genome shotgun (WGS) entry which is preliminary data.</text>
</comment>
<evidence type="ECO:0000313" key="1">
    <source>
        <dbReference type="EMBL" id="OAL34934.1"/>
    </source>
</evidence>
<organism evidence="1 2">
    <name type="scientific">Fonsecaea nubica</name>
    <dbReference type="NCBI Taxonomy" id="856822"/>
    <lineage>
        <taxon>Eukaryota</taxon>
        <taxon>Fungi</taxon>
        <taxon>Dikarya</taxon>
        <taxon>Ascomycota</taxon>
        <taxon>Pezizomycotina</taxon>
        <taxon>Eurotiomycetes</taxon>
        <taxon>Chaetothyriomycetidae</taxon>
        <taxon>Chaetothyriales</taxon>
        <taxon>Herpotrichiellaceae</taxon>
        <taxon>Fonsecaea</taxon>
    </lineage>
</organism>
<dbReference type="RefSeq" id="XP_022499946.1">
    <property type="nucleotide sequence ID" value="XM_022644186.1"/>
</dbReference>